<organism evidence="3 4">
    <name type="scientific">Ligilactobacillus acidipiscis</name>
    <dbReference type="NCBI Taxonomy" id="89059"/>
    <lineage>
        <taxon>Bacteria</taxon>
        <taxon>Bacillati</taxon>
        <taxon>Bacillota</taxon>
        <taxon>Bacilli</taxon>
        <taxon>Lactobacillales</taxon>
        <taxon>Lactobacillaceae</taxon>
        <taxon>Ligilactobacillus</taxon>
    </lineage>
</organism>
<dbReference type="AlphaFoldDB" id="A0A0R2KPD5"/>
<evidence type="ECO:0000259" key="2">
    <source>
        <dbReference type="Pfam" id="PF20441"/>
    </source>
</evidence>
<accession>A0A0R2KPD5</accession>
<sequence length="570" mass="65108">MKKFDDPLTDFVTRVLDGSLVVSDAVLAAVKRHDDDLEREDWIWQYNPQLAGRAVMFMEMLGDPKTGKAQKLAPYQKFIIGSIYGWVSKKDPNTRRYTDIFISMARKNGKSLLISGVILYEFLFGKSPKFKRQLYTAANDRKQAGIVFGMVKDRLKALCRKDDEVKRSVKIRRDEIENLNDGSIIRSFSRDAGLVDGYEPHVAVVDEYANAKTDEMIETLSSGQLLLPSYLTFVISTAGFDMNVPMHTQMYPYAKKVLSGEVVADRYFAFIAEQDSTAEVDDPKKWIKSNPLMDVDAMYDQIFNYLKNKLTQAKEDGSLNSKLVKNFNIWRQASEESYMDVEHWNACRVDEPINIDGERAWIGVDVGKTSDLYAITWCIPQEGFWYVDCHAFAGTKYGLDNKIKSDRMDYRRLEQEGKCDITQLESGVIDVDRVYQWLDEFVTEHNLDVQMICYDPAQYGTLLTQIEKGHPEWQQASIRQGTLTLSAPTKQFHEDVIDGRIKHNGNDILTAAINNAVLKSDNNGVRIDKNKYSNKIDALDALLDAFAICFREDVDNYITDDEIMNGNFGF</sequence>
<dbReference type="InterPro" id="IPR005021">
    <property type="entry name" value="Terminase_largesu-like"/>
</dbReference>
<comment type="caution">
    <text evidence="3">The sequence shown here is derived from an EMBL/GenBank/DDBJ whole genome shotgun (WGS) entry which is preliminary data.</text>
</comment>
<dbReference type="Pfam" id="PF20441">
    <property type="entry name" value="TerL_nuclease"/>
    <property type="match status" value="1"/>
</dbReference>
<dbReference type="GO" id="GO:0004519">
    <property type="term" value="F:endonuclease activity"/>
    <property type="evidence" value="ECO:0007669"/>
    <property type="project" value="InterPro"/>
</dbReference>
<evidence type="ECO:0000259" key="1">
    <source>
        <dbReference type="Pfam" id="PF03354"/>
    </source>
</evidence>
<dbReference type="InterPro" id="IPR046461">
    <property type="entry name" value="TerL_ATPase"/>
</dbReference>
<dbReference type="OrthoDB" id="9760250at2"/>
<evidence type="ECO:0000313" key="3">
    <source>
        <dbReference type="EMBL" id="KRN88189.1"/>
    </source>
</evidence>
<proteinExistence type="predicted"/>
<reference evidence="3 4" key="1">
    <citation type="journal article" date="2015" name="Genome Announc.">
        <title>Expanding the biotechnology potential of lactobacilli through comparative genomics of 213 strains and associated genera.</title>
        <authorList>
            <person name="Sun Z."/>
            <person name="Harris H.M."/>
            <person name="McCann A."/>
            <person name="Guo C."/>
            <person name="Argimon S."/>
            <person name="Zhang W."/>
            <person name="Yang X."/>
            <person name="Jeffery I.B."/>
            <person name="Cooney J.C."/>
            <person name="Kagawa T.F."/>
            <person name="Liu W."/>
            <person name="Song Y."/>
            <person name="Salvetti E."/>
            <person name="Wrobel A."/>
            <person name="Rasinkangas P."/>
            <person name="Parkhill J."/>
            <person name="Rea M.C."/>
            <person name="O'Sullivan O."/>
            <person name="Ritari J."/>
            <person name="Douillard F.P."/>
            <person name="Paul Ross R."/>
            <person name="Yang R."/>
            <person name="Briner A.E."/>
            <person name="Felis G.E."/>
            <person name="de Vos W.M."/>
            <person name="Barrangou R."/>
            <person name="Klaenhammer T.R."/>
            <person name="Caufield P.W."/>
            <person name="Cui Y."/>
            <person name="Zhang H."/>
            <person name="O'Toole P.W."/>
        </authorList>
    </citation>
    <scope>NUCLEOTIDE SEQUENCE [LARGE SCALE GENOMIC DNA]</scope>
    <source>
        <strain evidence="3 4">DSM 15353</strain>
    </source>
</reference>
<feature type="domain" description="Terminase large subunit-like endonuclease" evidence="2">
    <location>
        <begin position="262"/>
        <end position="547"/>
    </location>
</feature>
<name>A0A0R2KPD5_9LACO</name>
<dbReference type="InterPro" id="IPR027417">
    <property type="entry name" value="P-loop_NTPase"/>
</dbReference>
<dbReference type="PANTHER" id="PTHR41287">
    <property type="match status" value="1"/>
</dbReference>
<dbReference type="Proteomes" id="UP000051491">
    <property type="component" value="Unassembled WGS sequence"/>
</dbReference>
<feature type="domain" description="Terminase large subunit-like ATPase" evidence="1">
    <location>
        <begin position="74"/>
        <end position="255"/>
    </location>
</feature>
<dbReference type="PATRIC" id="fig|89059.3.peg.42"/>
<dbReference type="Gene3D" id="3.40.50.300">
    <property type="entry name" value="P-loop containing nucleotide triphosphate hydrolases"/>
    <property type="match status" value="1"/>
</dbReference>
<dbReference type="InterPro" id="IPR046462">
    <property type="entry name" value="TerL_nuclease"/>
</dbReference>
<evidence type="ECO:0000313" key="4">
    <source>
        <dbReference type="Proteomes" id="UP000051491"/>
    </source>
</evidence>
<gene>
    <name evidence="3" type="ORF">IV43_GL000040</name>
</gene>
<dbReference type="Pfam" id="PF03354">
    <property type="entry name" value="TerL_ATPase"/>
    <property type="match status" value="1"/>
</dbReference>
<dbReference type="RefSeq" id="WP_010494419.1">
    <property type="nucleotide sequence ID" value="NZ_JQBK01000001.1"/>
</dbReference>
<dbReference type="PANTHER" id="PTHR41287:SF1">
    <property type="entry name" value="PROTEIN YMFN"/>
    <property type="match status" value="1"/>
</dbReference>
<dbReference type="EMBL" id="JQBK01000001">
    <property type="protein sequence ID" value="KRN88189.1"/>
    <property type="molecule type" value="Genomic_DNA"/>
</dbReference>
<protein>
    <submittedName>
        <fullName evidence="3">Phage-related terminase large subunit</fullName>
    </submittedName>
</protein>